<dbReference type="EMBL" id="CP071868">
    <property type="protein sequence ID" value="QTE31022.1"/>
    <property type="molecule type" value="Genomic_DNA"/>
</dbReference>
<dbReference type="InterPro" id="IPR043129">
    <property type="entry name" value="ATPase_NBD"/>
</dbReference>
<accession>A0A8A4ZG72</accession>
<dbReference type="GO" id="GO:0045127">
    <property type="term" value="F:N-acetylglucosamine kinase activity"/>
    <property type="evidence" value="ECO:0007669"/>
    <property type="project" value="InterPro"/>
</dbReference>
<dbReference type="SUPFAM" id="SSF53067">
    <property type="entry name" value="Actin-like ATPase domain"/>
    <property type="match status" value="2"/>
</dbReference>
<dbReference type="PANTHER" id="PTHR12862">
    <property type="entry name" value="BADF TYPE ATPASE DOMAIN-CONTAINING PROTEIN"/>
    <property type="match status" value="1"/>
</dbReference>
<proteinExistence type="predicted"/>
<dbReference type="RefSeq" id="WP_227425406.1">
    <property type="nucleotide sequence ID" value="NZ_CP071868.1"/>
</dbReference>
<feature type="domain" description="ATPase BadF/BadG/BcrA/BcrD type" evidence="1">
    <location>
        <begin position="3"/>
        <end position="300"/>
    </location>
</feature>
<evidence type="ECO:0000313" key="2">
    <source>
        <dbReference type="EMBL" id="QTE31022.1"/>
    </source>
</evidence>
<dbReference type="CDD" id="cd24007">
    <property type="entry name" value="ASKHA_NBD_eukNAGK-like"/>
    <property type="match status" value="1"/>
</dbReference>
<dbReference type="Gene3D" id="3.30.420.40">
    <property type="match status" value="2"/>
</dbReference>
<reference evidence="2" key="1">
    <citation type="submission" date="2021-03" db="EMBL/GenBank/DDBJ databases">
        <title>Pengzhenrongella sicca gen. nov., sp. nov., a new member of suborder Micrococcineae isolated from High-Arctic tundra soil.</title>
        <authorList>
            <person name="Peng F."/>
        </authorList>
    </citation>
    <scope>NUCLEOTIDE SEQUENCE</scope>
    <source>
        <strain evidence="2">LRZ-2</strain>
    </source>
</reference>
<protein>
    <recommendedName>
        <fullName evidence="1">ATPase BadF/BadG/BcrA/BcrD type domain-containing protein</fullName>
    </recommendedName>
</protein>
<sequence>MFLGVDGGGTKTALCLINQDGQVIAQRQVPSVDYFAHGIEIVERYLTQGIESVCQEAGIAAHELEFAFFGLPTYGEASGDVAALDSAPRAVLGHGRYQCNNDMVCGWAGSLGAVDGINVISGTGSMTYGERRGTGARVGGWGELFGDEGSAYWIAVRGLSVFSQMSDGRLAPGPLMDVFRDHLDLTADLDLVDVVLNRWKGTRSEIAALSRQVGQAAARGDVSASQILADAGRELAALVDCTRRRLAFGPDETVPVSYSGGVFSSEVVLATFTAELCRRGVQHEIHQPLYTPDVGAALYAAKLAGTPLSPDALVRLRAGLAIAPSNA</sequence>
<dbReference type="AlphaFoldDB" id="A0A8A4ZG72"/>
<dbReference type="Pfam" id="PF01869">
    <property type="entry name" value="BcrAD_BadFG"/>
    <property type="match status" value="1"/>
</dbReference>
<evidence type="ECO:0000313" key="3">
    <source>
        <dbReference type="Proteomes" id="UP000663937"/>
    </source>
</evidence>
<dbReference type="InterPro" id="IPR002731">
    <property type="entry name" value="ATPase_BadF"/>
</dbReference>
<dbReference type="PANTHER" id="PTHR12862:SF0">
    <property type="entry name" value="N-ACETYL-D-GLUCOSAMINE KINASE"/>
    <property type="match status" value="1"/>
</dbReference>
<gene>
    <name evidence="2" type="ORF">J4E96_08915</name>
</gene>
<dbReference type="InterPro" id="IPR039758">
    <property type="entry name" value="NAGK-like"/>
</dbReference>
<organism evidence="2 3">
    <name type="scientific">Pengzhenrongella sicca</name>
    <dbReference type="NCBI Taxonomy" id="2819238"/>
    <lineage>
        <taxon>Bacteria</taxon>
        <taxon>Bacillati</taxon>
        <taxon>Actinomycetota</taxon>
        <taxon>Actinomycetes</taxon>
        <taxon>Micrococcales</taxon>
        <taxon>Pengzhenrongella</taxon>
    </lineage>
</organism>
<evidence type="ECO:0000259" key="1">
    <source>
        <dbReference type="Pfam" id="PF01869"/>
    </source>
</evidence>
<keyword evidence="3" id="KW-1185">Reference proteome</keyword>
<dbReference type="Proteomes" id="UP000663937">
    <property type="component" value="Chromosome"/>
</dbReference>
<dbReference type="KEGG" id="psic:J4E96_08915"/>
<name>A0A8A4ZG72_9MICO</name>